<dbReference type="AlphaFoldDB" id="A0AAN9K2P7"/>
<sequence length="584" mass="65434">MLSLSLYISLCVGVDAIPTFHFLCHSLLKVKPHSLLFLLPSSFSSMPLRNARTRTSGRHEKESLDNDAPIEGNAPKDEIKEKTSNLPPVSPFTSGDGLPYAPEGWPNPGDVWGWKVGRRMTKSGYFHDRYLFLPKSLQTASRKAGSFQSKPDVVRYLKANFPNMEIEAFFALFSWQIPSAEPSPTKVGILLPAEEEVDFYFYPFSFCDPFILCFLLFDVYGLLAVQSVSITPLMKSLETGEGNGTQRKLKRKAHLCSQPTRKSLRLFQLRPHSPSFVQDAIDVIDLCYINEEAPEDLKDASDYELDQSPGSSNGHREDSLVAVCNLVDSNKGSDMQTPGEKQPNITILENFDDYLATLEDLLVLPHTETSPSDPGTPASTVEKEMTESCKKKLSSLLAMDFPALVSCNNVVEVAKLASQIRKDPSLSVDEVVKLKLVEQFPLVTEAFLEAQGNIDEADKFFADLEAKILKVSCLKNEYKELKDEVSQIEAAIDKSSLAIYEIDDQIFQLQSKREDMSNALETMQKRKNELTSRQTMVANSIPTSVNDIQLGLSEKPKWEMKKAICDQRVVEIQEKFITLRGLTF</sequence>
<dbReference type="Pfam" id="PF23299">
    <property type="entry name" value="DUF7081"/>
    <property type="match status" value="1"/>
</dbReference>
<dbReference type="EMBL" id="JAYMYQ010000010">
    <property type="protein sequence ID" value="KAK7308049.1"/>
    <property type="molecule type" value="Genomic_DNA"/>
</dbReference>
<feature type="region of interest" description="Disordered" evidence="2">
    <location>
        <begin position="48"/>
        <end position="88"/>
    </location>
</feature>
<evidence type="ECO:0000256" key="3">
    <source>
        <dbReference type="SAM" id="SignalP"/>
    </source>
</evidence>
<evidence type="ECO:0000313" key="6">
    <source>
        <dbReference type="Proteomes" id="UP001367508"/>
    </source>
</evidence>
<keyword evidence="6" id="KW-1185">Reference proteome</keyword>
<feature type="chain" id="PRO_5042851928" description="DUF7081 domain-containing protein" evidence="3">
    <location>
        <begin position="17"/>
        <end position="584"/>
    </location>
</feature>
<comment type="caution">
    <text evidence="5">The sequence shown here is derived from an EMBL/GenBank/DDBJ whole genome shotgun (WGS) entry which is preliminary data.</text>
</comment>
<dbReference type="Proteomes" id="UP001367508">
    <property type="component" value="Unassembled WGS sequence"/>
</dbReference>
<keyword evidence="3" id="KW-0732">Signal</keyword>
<feature type="compositionally biased region" description="Basic and acidic residues" evidence="2">
    <location>
        <begin position="74"/>
        <end position="83"/>
    </location>
</feature>
<proteinExistence type="predicted"/>
<evidence type="ECO:0000256" key="1">
    <source>
        <dbReference type="SAM" id="Coils"/>
    </source>
</evidence>
<feature type="signal peptide" evidence="3">
    <location>
        <begin position="1"/>
        <end position="16"/>
    </location>
</feature>
<reference evidence="5 6" key="1">
    <citation type="submission" date="2024-01" db="EMBL/GenBank/DDBJ databases">
        <title>The genomes of 5 underutilized Papilionoideae crops provide insights into root nodulation and disease resistanc.</title>
        <authorList>
            <person name="Jiang F."/>
        </authorList>
    </citation>
    <scope>NUCLEOTIDE SEQUENCE [LARGE SCALE GENOMIC DNA]</scope>
    <source>
        <strain evidence="5">LVBAO_FW01</strain>
        <tissue evidence="5">Leaves</tissue>
    </source>
</reference>
<name>A0AAN9K2P7_CANGL</name>
<gene>
    <name evidence="5" type="ORF">VNO77_41640</name>
</gene>
<feature type="domain" description="DUF7081" evidence="4">
    <location>
        <begin position="88"/>
        <end position="179"/>
    </location>
</feature>
<protein>
    <recommendedName>
        <fullName evidence="4">DUF7081 domain-containing protein</fullName>
    </recommendedName>
</protein>
<evidence type="ECO:0000259" key="4">
    <source>
        <dbReference type="Pfam" id="PF23299"/>
    </source>
</evidence>
<dbReference type="PANTHER" id="PTHR33345:SF4">
    <property type="entry name" value="MBD DOMAIN-CONTAINING PROTEIN"/>
    <property type="match status" value="1"/>
</dbReference>
<accession>A0AAN9K2P7</accession>
<organism evidence="5 6">
    <name type="scientific">Canavalia gladiata</name>
    <name type="common">Sword bean</name>
    <name type="synonym">Dolichos gladiatus</name>
    <dbReference type="NCBI Taxonomy" id="3824"/>
    <lineage>
        <taxon>Eukaryota</taxon>
        <taxon>Viridiplantae</taxon>
        <taxon>Streptophyta</taxon>
        <taxon>Embryophyta</taxon>
        <taxon>Tracheophyta</taxon>
        <taxon>Spermatophyta</taxon>
        <taxon>Magnoliopsida</taxon>
        <taxon>eudicotyledons</taxon>
        <taxon>Gunneridae</taxon>
        <taxon>Pentapetalae</taxon>
        <taxon>rosids</taxon>
        <taxon>fabids</taxon>
        <taxon>Fabales</taxon>
        <taxon>Fabaceae</taxon>
        <taxon>Papilionoideae</taxon>
        <taxon>50 kb inversion clade</taxon>
        <taxon>NPAAA clade</taxon>
        <taxon>indigoferoid/millettioid clade</taxon>
        <taxon>Phaseoleae</taxon>
        <taxon>Canavalia</taxon>
    </lineage>
</organism>
<keyword evidence="1" id="KW-0175">Coiled coil</keyword>
<dbReference type="PANTHER" id="PTHR33345">
    <property type="entry name" value="ADAPTER PROTEIN, PUTATIVE-RELATED"/>
    <property type="match status" value="1"/>
</dbReference>
<evidence type="ECO:0000313" key="5">
    <source>
        <dbReference type="EMBL" id="KAK7308049.1"/>
    </source>
</evidence>
<feature type="coiled-coil region" evidence="1">
    <location>
        <begin position="464"/>
        <end position="533"/>
    </location>
</feature>
<dbReference type="InterPro" id="IPR055508">
    <property type="entry name" value="DUF7081"/>
</dbReference>
<evidence type="ECO:0000256" key="2">
    <source>
        <dbReference type="SAM" id="MobiDB-lite"/>
    </source>
</evidence>